<dbReference type="AlphaFoldDB" id="A0A9Q8MTQ5"/>
<organism evidence="7 8">
    <name type="scientific">Apilactobacillus micheneri</name>
    <dbReference type="NCBI Taxonomy" id="1899430"/>
    <lineage>
        <taxon>Bacteria</taxon>
        <taxon>Bacillati</taxon>
        <taxon>Bacillota</taxon>
        <taxon>Bacilli</taxon>
        <taxon>Lactobacillales</taxon>
        <taxon>Lactobacillaceae</taxon>
        <taxon>Apilactobacillus</taxon>
    </lineage>
</organism>
<dbReference type="GO" id="GO:0005737">
    <property type="term" value="C:cytoplasm"/>
    <property type="evidence" value="ECO:0007669"/>
    <property type="project" value="UniProtKB-SubCell"/>
</dbReference>
<dbReference type="Pfam" id="PF03051">
    <property type="entry name" value="Peptidase_C1_2"/>
    <property type="match status" value="1"/>
</dbReference>
<dbReference type="GO" id="GO:0006508">
    <property type="term" value="P:proteolysis"/>
    <property type="evidence" value="ECO:0007669"/>
    <property type="project" value="UniProtKB-KW"/>
</dbReference>
<proteinExistence type="inferred from homology"/>
<dbReference type="InterPro" id="IPR004134">
    <property type="entry name" value="Peptidase_C1B"/>
</dbReference>
<dbReference type="PIRSF" id="PIRSF005700">
    <property type="entry name" value="PepC"/>
    <property type="match status" value="1"/>
</dbReference>
<evidence type="ECO:0000256" key="1">
    <source>
        <dbReference type="ARBA" id="ARBA00004496"/>
    </source>
</evidence>
<dbReference type="GO" id="GO:0043418">
    <property type="term" value="P:homocysteine catabolic process"/>
    <property type="evidence" value="ECO:0007669"/>
    <property type="project" value="TreeGrafter"/>
</dbReference>
<sequence length="440" mass="50974">MNDSKLSMDYLNDLRKEYDSNPENKMLERAVTQNGINNVARDPEAKIRMNPVFSVEADTGKVSNQKQSGRCWMFALLNTLKHEFGKKYGVKDFEMSQNYLFFWDKIERANIFYDNIIATADKPVDDRTVEFYLAGPGTDGGQWAMAVSLVQKYGIMPKSEFPESSVSENTSDLNTVLNYKLRQDAMKLRNMVNDGVSDEDIKEARSQMLSEVYRITAYSLGVPRETFDFEYRDDKKKYHIDRDLTPKSFFDKYFADIDLDDYVVLSNSPDKDYAKFYSMSAQDNVVGGRNIEFLNLPMEDLKKASIAQLKDGQAVWISNDIAQQSERKAGYLDSNLYRYADLFNIDLSMSKKDRFEYHDAEVSHATALTGVDLVDDQPRRWKMENSWGAKNGFDGYYTMDDSWMNDYVYEVVVNKKYLTDKQKEMLNQAPIELKPWDSLE</sequence>
<evidence type="ECO:0000313" key="8">
    <source>
        <dbReference type="Proteomes" id="UP000784700"/>
    </source>
</evidence>
<dbReference type="Gene3D" id="3.90.70.10">
    <property type="entry name" value="Cysteine proteinases"/>
    <property type="match status" value="1"/>
</dbReference>
<evidence type="ECO:0000313" key="7">
    <source>
        <dbReference type="EMBL" id="TPR44182.1"/>
    </source>
</evidence>
<comment type="caution">
    <text evidence="7">The sequence shown here is derived from an EMBL/GenBank/DDBJ whole genome shotgun (WGS) entry which is preliminary data.</text>
</comment>
<gene>
    <name evidence="7" type="ORF">DY130_03860</name>
</gene>
<dbReference type="PANTHER" id="PTHR10363:SF2">
    <property type="entry name" value="BLEOMYCIN HYDROLASE"/>
    <property type="match status" value="1"/>
</dbReference>
<keyword evidence="3 5" id="KW-0378">Hydrolase</keyword>
<feature type="active site" evidence="6">
    <location>
        <position position="385"/>
    </location>
</feature>
<feature type="active site" evidence="6">
    <location>
        <position position="71"/>
    </location>
</feature>
<keyword evidence="4 5" id="KW-0788">Thiol protease</keyword>
<dbReference type="SUPFAM" id="SSF54001">
    <property type="entry name" value="Cysteine proteinases"/>
    <property type="match status" value="1"/>
</dbReference>
<dbReference type="EMBL" id="QUBG01000003">
    <property type="protein sequence ID" value="TPR44182.1"/>
    <property type="molecule type" value="Genomic_DNA"/>
</dbReference>
<comment type="similarity">
    <text evidence="5">Belongs to the peptidase C1 family.</text>
</comment>
<dbReference type="RefSeq" id="WP_140936223.1">
    <property type="nucleotide sequence ID" value="NZ_QUBF01000003.1"/>
</dbReference>
<keyword evidence="5 7" id="KW-0031">Aminopeptidase</keyword>
<evidence type="ECO:0000256" key="4">
    <source>
        <dbReference type="ARBA" id="ARBA00022807"/>
    </source>
</evidence>
<evidence type="ECO:0000256" key="5">
    <source>
        <dbReference type="PIRNR" id="PIRNR005700"/>
    </source>
</evidence>
<dbReference type="PANTHER" id="PTHR10363">
    <property type="entry name" value="BLEOMYCIN HYDROLASE"/>
    <property type="match status" value="1"/>
</dbReference>
<name>A0A9Q8MTQ5_9LACO</name>
<feature type="active site" evidence="6">
    <location>
        <position position="364"/>
    </location>
</feature>
<accession>A0A9Q8MTQ5</accession>
<dbReference type="InterPro" id="IPR038765">
    <property type="entry name" value="Papain-like_cys_pep_sf"/>
</dbReference>
<protein>
    <recommendedName>
        <fullName evidence="5">Aminopeptidase</fullName>
    </recommendedName>
</protein>
<keyword evidence="2 5" id="KW-0645">Protease</keyword>
<reference evidence="7" key="1">
    <citation type="submission" date="2018-08" db="EMBL/GenBank/DDBJ databases">
        <title>Comparative genomics of wild bee and flower associated Lactobacillus reveals potential adaptation to the bee host.</title>
        <authorList>
            <person name="Vuong H.Q."/>
            <person name="Mcfrederick Q.S."/>
        </authorList>
    </citation>
    <scope>NUCLEOTIDE SEQUENCE</scope>
    <source>
        <strain evidence="7">HV_63</strain>
    </source>
</reference>
<comment type="subcellular location">
    <subcellularLocation>
        <location evidence="1">Cytoplasm</location>
    </subcellularLocation>
</comment>
<dbReference type="CDD" id="cd00585">
    <property type="entry name" value="Peptidase_C1B"/>
    <property type="match status" value="1"/>
</dbReference>
<dbReference type="Proteomes" id="UP000784700">
    <property type="component" value="Unassembled WGS sequence"/>
</dbReference>
<evidence type="ECO:0000256" key="3">
    <source>
        <dbReference type="ARBA" id="ARBA00022801"/>
    </source>
</evidence>
<dbReference type="GO" id="GO:0070005">
    <property type="term" value="F:cysteine-type aminopeptidase activity"/>
    <property type="evidence" value="ECO:0007669"/>
    <property type="project" value="InterPro"/>
</dbReference>
<dbReference type="GO" id="GO:0009636">
    <property type="term" value="P:response to toxic substance"/>
    <property type="evidence" value="ECO:0007669"/>
    <property type="project" value="TreeGrafter"/>
</dbReference>
<evidence type="ECO:0000256" key="6">
    <source>
        <dbReference type="PIRSR" id="PIRSR005700-1"/>
    </source>
</evidence>
<evidence type="ECO:0000256" key="2">
    <source>
        <dbReference type="ARBA" id="ARBA00022670"/>
    </source>
</evidence>